<feature type="domain" description="Mce/MlaD" evidence="1">
    <location>
        <begin position="37"/>
        <end position="110"/>
    </location>
</feature>
<evidence type="ECO:0000259" key="1">
    <source>
        <dbReference type="Pfam" id="PF02470"/>
    </source>
</evidence>
<protein>
    <submittedName>
        <fullName evidence="3">Phospholipid/cholesterol/gamma-HCH transport system substrate-binding protein</fullName>
    </submittedName>
</protein>
<dbReference type="Proteomes" id="UP000567922">
    <property type="component" value="Unassembled WGS sequence"/>
</dbReference>
<comment type="caution">
    <text evidence="3">The sequence shown here is derived from an EMBL/GenBank/DDBJ whole genome shotgun (WGS) entry which is preliminary data.</text>
</comment>
<dbReference type="EMBL" id="JACHWS010000002">
    <property type="protein sequence ID" value="MBB3037679.1"/>
    <property type="molecule type" value="Genomic_DNA"/>
</dbReference>
<dbReference type="AlphaFoldDB" id="A0A839RMZ1"/>
<evidence type="ECO:0000313" key="4">
    <source>
        <dbReference type="Proteomes" id="UP000567922"/>
    </source>
</evidence>
<keyword evidence="4" id="KW-1185">Reference proteome</keyword>
<dbReference type="OrthoDB" id="5241191at2"/>
<dbReference type="RefSeq" id="WP_064441085.1">
    <property type="nucleotide sequence ID" value="NZ_BDDI01000011.1"/>
</dbReference>
<feature type="domain" description="Mammalian cell entry C-terminal" evidence="2">
    <location>
        <begin position="116"/>
        <end position="283"/>
    </location>
</feature>
<dbReference type="Pfam" id="PF02470">
    <property type="entry name" value="MlaD"/>
    <property type="match status" value="1"/>
</dbReference>
<organism evidence="3 4">
    <name type="scientific">Hoyosella altamirensis</name>
    <dbReference type="NCBI Taxonomy" id="616997"/>
    <lineage>
        <taxon>Bacteria</taxon>
        <taxon>Bacillati</taxon>
        <taxon>Actinomycetota</taxon>
        <taxon>Actinomycetes</taxon>
        <taxon>Mycobacteriales</taxon>
        <taxon>Hoyosellaceae</taxon>
        <taxon>Hoyosella</taxon>
    </lineage>
</organism>
<dbReference type="InterPro" id="IPR024516">
    <property type="entry name" value="Mce_C"/>
</dbReference>
<dbReference type="PANTHER" id="PTHR33371">
    <property type="entry name" value="INTERMEMBRANE PHOSPHOLIPID TRANSPORT SYSTEM BINDING PROTEIN MLAD-RELATED"/>
    <property type="match status" value="1"/>
</dbReference>
<evidence type="ECO:0000259" key="2">
    <source>
        <dbReference type="Pfam" id="PF11887"/>
    </source>
</evidence>
<name>A0A839RMZ1_9ACTN</name>
<accession>A0A839RMZ1</accession>
<dbReference type="NCBIfam" id="TIGR00996">
    <property type="entry name" value="Mtu_fam_mce"/>
    <property type="match status" value="1"/>
</dbReference>
<gene>
    <name evidence="3" type="ORF">FHU29_002128</name>
</gene>
<dbReference type="Pfam" id="PF11887">
    <property type="entry name" value="Mce4_CUP1"/>
    <property type="match status" value="1"/>
</dbReference>
<evidence type="ECO:0000313" key="3">
    <source>
        <dbReference type="EMBL" id="MBB3037679.1"/>
    </source>
</evidence>
<dbReference type="PRINTS" id="PR01782">
    <property type="entry name" value="MCEVIRFACTOR"/>
</dbReference>
<sequence>MTTHRSPVITGFIGLLVLLFATLSAFYLSDVPIYGASNRYSAEFSESSGLQSGDEVRVAGVKVGDVTDVKLEGDRVVVDMLVQDTWIGDRTSASIQIKTLLGQKYVELEPRGTEGLDPSVRIPLDRTVAPYDVVPAFQEAGRTLGEVDMPQAAEAFETLSDAFRDTPEHMQNAIEGVTRLSETISSRDQELIELLEKTRTTTQIFADRNQEFQRLISNAGLLLQELNIRREAISLLLTSTQDLSNELTGLVADNEQQIGPALAQLQGVTDMLVANQESLGQAVNLMAPFYRVFADTLANGRWFDIAILNITPPGLPDVPGIREPIRTVGGN</sequence>
<reference evidence="3 4" key="1">
    <citation type="submission" date="2020-08" db="EMBL/GenBank/DDBJ databases">
        <title>Sequencing the genomes of 1000 actinobacteria strains.</title>
        <authorList>
            <person name="Klenk H.-P."/>
        </authorList>
    </citation>
    <scope>NUCLEOTIDE SEQUENCE [LARGE SCALE GENOMIC DNA]</scope>
    <source>
        <strain evidence="3 4">DSM 45258</strain>
    </source>
</reference>
<dbReference type="InterPro" id="IPR005693">
    <property type="entry name" value="Mce"/>
</dbReference>
<dbReference type="InterPro" id="IPR003399">
    <property type="entry name" value="Mce/MlaD"/>
</dbReference>
<dbReference type="GO" id="GO:0005576">
    <property type="term" value="C:extracellular region"/>
    <property type="evidence" value="ECO:0007669"/>
    <property type="project" value="TreeGrafter"/>
</dbReference>
<dbReference type="PANTHER" id="PTHR33371:SF18">
    <property type="entry name" value="MCE-FAMILY PROTEIN MCE3C"/>
    <property type="match status" value="1"/>
</dbReference>
<proteinExistence type="predicted"/>
<dbReference type="InterPro" id="IPR052336">
    <property type="entry name" value="MlaD_Phospholipid_Transporter"/>
</dbReference>